<dbReference type="RefSeq" id="WP_061559021.1">
    <property type="nucleotide sequence ID" value="NZ_JASWDE010000012.1"/>
</dbReference>
<dbReference type="PANTHER" id="PTHR47506:SF3">
    <property type="entry name" value="HTH-TYPE TRANSCRIPTIONAL REGULATOR LMRA"/>
    <property type="match status" value="1"/>
</dbReference>
<name>A0A1X0XWT5_MYCSI</name>
<organism evidence="5 6">
    <name type="scientific">Mycobacterium simiae</name>
    <name type="common">Mycobacterium habana</name>
    <dbReference type="NCBI Taxonomy" id="1784"/>
    <lineage>
        <taxon>Bacteria</taxon>
        <taxon>Bacillati</taxon>
        <taxon>Actinomycetota</taxon>
        <taxon>Actinomycetes</taxon>
        <taxon>Mycobacteriales</taxon>
        <taxon>Mycobacteriaceae</taxon>
        <taxon>Mycobacterium</taxon>
        <taxon>Mycobacterium simiae complex</taxon>
    </lineage>
</organism>
<keyword evidence="1" id="KW-0805">Transcription regulation</keyword>
<dbReference type="InterPro" id="IPR001647">
    <property type="entry name" value="HTH_TetR"/>
</dbReference>
<reference evidence="5 6" key="1">
    <citation type="submission" date="2017-03" db="EMBL/GenBank/DDBJ databases">
        <title>Genomic insights into Mycobacterium simiae human colonization.</title>
        <authorList>
            <person name="Steffani J.L."/>
            <person name="Brunck M.E."/>
            <person name="Cruz E."/>
            <person name="Montiel R."/>
            <person name="Barona F."/>
        </authorList>
    </citation>
    <scope>NUCLEOTIDE SEQUENCE [LARGE SCALE GENOMIC DNA]</scope>
    <source>
        <strain evidence="5 6">MsiGto</strain>
    </source>
</reference>
<protein>
    <submittedName>
        <fullName evidence="5">TetR family transcriptional regulator</fullName>
    </submittedName>
</protein>
<dbReference type="Proteomes" id="UP000193040">
    <property type="component" value="Unassembled WGS sequence"/>
</dbReference>
<dbReference type="STRING" id="1784.VC42_23720"/>
<evidence type="ECO:0000313" key="6">
    <source>
        <dbReference type="Proteomes" id="UP000193040"/>
    </source>
</evidence>
<evidence type="ECO:0000256" key="1">
    <source>
        <dbReference type="ARBA" id="ARBA00023015"/>
    </source>
</evidence>
<dbReference type="SUPFAM" id="SSF46689">
    <property type="entry name" value="Homeodomain-like"/>
    <property type="match status" value="1"/>
</dbReference>
<feature type="domain" description="HTH tetR-type" evidence="4">
    <location>
        <begin position="19"/>
        <end position="66"/>
    </location>
</feature>
<dbReference type="SUPFAM" id="SSF48498">
    <property type="entry name" value="Tetracyclin repressor-like, C-terminal domain"/>
    <property type="match status" value="1"/>
</dbReference>
<dbReference type="InterPro" id="IPR036271">
    <property type="entry name" value="Tet_transcr_reg_TetR-rel_C_sf"/>
</dbReference>
<evidence type="ECO:0000259" key="4">
    <source>
        <dbReference type="Pfam" id="PF00440"/>
    </source>
</evidence>
<dbReference type="Gene3D" id="1.10.357.10">
    <property type="entry name" value="Tetracycline Repressor, domain 2"/>
    <property type="match status" value="1"/>
</dbReference>
<keyword evidence="6" id="KW-1185">Reference proteome</keyword>
<comment type="caution">
    <text evidence="5">The sequence shown here is derived from an EMBL/GenBank/DDBJ whole genome shotgun (WGS) entry which is preliminary data.</text>
</comment>
<evidence type="ECO:0000256" key="3">
    <source>
        <dbReference type="ARBA" id="ARBA00023163"/>
    </source>
</evidence>
<dbReference type="GO" id="GO:0003677">
    <property type="term" value="F:DNA binding"/>
    <property type="evidence" value="ECO:0007669"/>
    <property type="project" value="UniProtKB-KW"/>
</dbReference>
<dbReference type="EMBL" id="MZZM01000026">
    <property type="protein sequence ID" value="ORJ57316.1"/>
    <property type="molecule type" value="Genomic_DNA"/>
</dbReference>
<keyword evidence="2" id="KW-0238">DNA-binding</keyword>
<dbReference type="Pfam" id="PF00440">
    <property type="entry name" value="TetR_N"/>
    <property type="match status" value="1"/>
</dbReference>
<keyword evidence="3" id="KW-0804">Transcription</keyword>
<sequence>MDSQVQKFTGKGTATRRRIIEGAAEEIRANGVVLTTLDNILARTRTSKSQLFHYFPGGREDLLLAVAQHEADFVLADHQPYLDELTSWAGWQRWRNAVVERCRVQARSRPNAILMSDLGRTSPDAQAVMAALIRQLRVQITAGIRSMQHQDKIDRRVDADRTAAALLAGIQGGAGILLTIGDATFLEAAIDGAINALRTAGK</sequence>
<evidence type="ECO:0000256" key="2">
    <source>
        <dbReference type="ARBA" id="ARBA00023125"/>
    </source>
</evidence>
<evidence type="ECO:0000313" key="5">
    <source>
        <dbReference type="EMBL" id="ORJ57316.1"/>
    </source>
</evidence>
<proteinExistence type="predicted"/>
<dbReference type="PANTHER" id="PTHR47506">
    <property type="entry name" value="TRANSCRIPTIONAL REGULATORY PROTEIN"/>
    <property type="match status" value="1"/>
</dbReference>
<dbReference type="AlphaFoldDB" id="A0A1X0XWT5"/>
<accession>A0A1X0XWT5</accession>
<dbReference type="InterPro" id="IPR009057">
    <property type="entry name" value="Homeodomain-like_sf"/>
</dbReference>
<gene>
    <name evidence="5" type="ORF">B5M45_22420</name>
</gene>